<evidence type="ECO:0000256" key="1">
    <source>
        <dbReference type="ARBA" id="ARBA00001946"/>
    </source>
</evidence>
<dbReference type="STRING" id="54914.AV540_04815"/>
<protein>
    <submittedName>
        <fullName evidence="4">ADP-ribose diphosphatase</fullName>
    </submittedName>
</protein>
<proteinExistence type="predicted"/>
<name>A0A4Y3PDW3_BREPA</name>
<sequence length="187" mass="20905">MSKQDHLYEKTIASQSIYEGRIIKLKVDDVLLPNGNTAKREIVNHPGAVAVLALTDDNKLVAVRQFRKPLEQTIVEIPAGKLEAGEEPLTCAMRELEEETGYVASHYEPLSAFYTSPGFADELLHVFVATGLTKGESKPDEDEFVDTLELTLEEARELHKNGEIRDAKTVVALFAWENKLLREQLKG</sequence>
<dbReference type="Pfam" id="PF00293">
    <property type="entry name" value="NUDIX"/>
    <property type="match status" value="1"/>
</dbReference>
<accession>A0A4Y3PDW3</accession>
<organism evidence="4 5">
    <name type="scientific">Brevibacillus parabrevis</name>
    <dbReference type="NCBI Taxonomy" id="54914"/>
    <lineage>
        <taxon>Bacteria</taxon>
        <taxon>Bacillati</taxon>
        <taxon>Bacillota</taxon>
        <taxon>Bacilli</taxon>
        <taxon>Bacillales</taxon>
        <taxon>Paenibacillaceae</taxon>
        <taxon>Brevibacillus</taxon>
    </lineage>
</organism>
<evidence type="ECO:0000259" key="3">
    <source>
        <dbReference type="PROSITE" id="PS51462"/>
    </source>
</evidence>
<evidence type="ECO:0000256" key="2">
    <source>
        <dbReference type="ARBA" id="ARBA00022801"/>
    </source>
</evidence>
<dbReference type="GeneID" id="87613705"/>
<keyword evidence="5" id="KW-1185">Reference proteome</keyword>
<evidence type="ECO:0000313" key="5">
    <source>
        <dbReference type="Proteomes" id="UP000316882"/>
    </source>
</evidence>
<dbReference type="InterPro" id="IPR015797">
    <property type="entry name" value="NUDIX_hydrolase-like_dom_sf"/>
</dbReference>
<dbReference type="PANTHER" id="PTHR11839:SF18">
    <property type="entry name" value="NUDIX HYDROLASE DOMAIN-CONTAINING PROTEIN"/>
    <property type="match status" value="1"/>
</dbReference>
<dbReference type="AlphaFoldDB" id="A0A4Y3PDW3"/>
<dbReference type="InterPro" id="IPR020084">
    <property type="entry name" value="NUDIX_hydrolase_CS"/>
</dbReference>
<gene>
    <name evidence="4" type="primary">nudF</name>
    <name evidence="4" type="ORF">BPA01_12440</name>
</gene>
<dbReference type="GO" id="GO:0016787">
    <property type="term" value="F:hydrolase activity"/>
    <property type="evidence" value="ECO:0007669"/>
    <property type="project" value="UniProtKB-KW"/>
</dbReference>
<dbReference type="EMBL" id="BJMH01000004">
    <property type="protein sequence ID" value="GEB31664.1"/>
    <property type="molecule type" value="Genomic_DNA"/>
</dbReference>
<dbReference type="Gene3D" id="3.90.79.10">
    <property type="entry name" value="Nucleoside Triphosphate Pyrophosphohydrolase"/>
    <property type="match status" value="1"/>
</dbReference>
<evidence type="ECO:0000313" key="4">
    <source>
        <dbReference type="EMBL" id="GEB31664.1"/>
    </source>
</evidence>
<dbReference type="Proteomes" id="UP000316882">
    <property type="component" value="Unassembled WGS sequence"/>
</dbReference>
<comment type="cofactor">
    <cofactor evidence="1">
        <name>Mg(2+)</name>
        <dbReference type="ChEBI" id="CHEBI:18420"/>
    </cofactor>
</comment>
<comment type="caution">
    <text evidence="4">The sequence shown here is derived from an EMBL/GenBank/DDBJ whole genome shotgun (WGS) entry which is preliminary data.</text>
</comment>
<reference evidence="4 5" key="1">
    <citation type="submission" date="2019-06" db="EMBL/GenBank/DDBJ databases">
        <title>Whole genome shotgun sequence of Brevibacillus parabrevis NBRC 12334.</title>
        <authorList>
            <person name="Hosoyama A."/>
            <person name="Uohara A."/>
            <person name="Ohji S."/>
            <person name="Ichikawa N."/>
        </authorList>
    </citation>
    <scope>NUCLEOTIDE SEQUENCE [LARGE SCALE GENOMIC DNA]</scope>
    <source>
        <strain evidence="4 5">NBRC 12334</strain>
    </source>
</reference>
<dbReference type="GO" id="GO:0005829">
    <property type="term" value="C:cytosol"/>
    <property type="evidence" value="ECO:0007669"/>
    <property type="project" value="TreeGrafter"/>
</dbReference>
<dbReference type="PROSITE" id="PS00893">
    <property type="entry name" value="NUDIX_BOX"/>
    <property type="match status" value="1"/>
</dbReference>
<dbReference type="InterPro" id="IPR000086">
    <property type="entry name" value="NUDIX_hydrolase_dom"/>
</dbReference>
<keyword evidence="2" id="KW-0378">Hydrolase</keyword>
<dbReference type="GO" id="GO:0019693">
    <property type="term" value="P:ribose phosphate metabolic process"/>
    <property type="evidence" value="ECO:0007669"/>
    <property type="project" value="TreeGrafter"/>
</dbReference>
<dbReference type="FunFam" id="3.90.79.10:FF:000024">
    <property type="entry name" value="ADP-ribose pyrophosphatase"/>
    <property type="match status" value="1"/>
</dbReference>
<dbReference type="PROSITE" id="PS51462">
    <property type="entry name" value="NUDIX"/>
    <property type="match status" value="1"/>
</dbReference>
<dbReference type="PANTHER" id="PTHR11839">
    <property type="entry name" value="UDP/ADP-SUGAR PYROPHOSPHATASE"/>
    <property type="match status" value="1"/>
</dbReference>
<dbReference type="RefSeq" id="WP_122965898.1">
    <property type="nucleotide sequence ID" value="NZ_BJMH01000004.1"/>
</dbReference>
<dbReference type="SUPFAM" id="SSF55811">
    <property type="entry name" value="Nudix"/>
    <property type="match status" value="1"/>
</dbReference>
<dbReference type="GO" id="GO:0006753">
    <property type="term" value="P:nucleoside phosphate metabolic process"/>
    <property type="evidence" value="ECO:0007669"/>
    <property type="project" value="TreeGrafter"/>
</dbReference>
<feature type="domain" description="Nudix hydrolase" evidence="3">
    <location>
        <begin position="43"/>
        <end position="172"/>
    </location>
</feature>